<dbReference type="Gene3D" id="3.40.50.150">
    <property type="entry name" value="Vaccinia Virus protein VP39"/>
    <property type="match status" value="1"/>
</dbReference>
<dbReference type="PROSITE" id="PS00092">
    <property type="entry name" value="N6_MTASE"/>
    <property type="match status" value="1"/>
</dbReference>
<dbReference type="Proteomes" id="UP000095281">
    <property type="component" value="Unplaced"/>
</dbReference>
<dbReference type="InterPro" id="IPR007757">
    <property type="entry name" value="MT-A70-like"/>
</dbReference>
<protein>
    <submittedName>
        <fullName evidence="3">MT-A70 family protein</fullName>
    </submittedName>
</protein>
<dbReference type="WBParaSite" id="MhA1_Contig334.frz3.gene49">
    <property type="protein sequence ID" value="MhA1_Contig334.frz3.gene49"/>
    <property type="gene ID" value="MhA1_Contig334.frz3.gene49"/>
</dbReference>
<name>A0A1I8BNX1_MELHA</name>
<dbReference type="PANTHER" id="PTHR12829:SF4">
    <property type="entry name" value="N(6)-ADENINE-SPECIFIC METHYLTRANSFERASE METTL4"/>
    <property type="match status" value="1"/>
</dbReference>
<dbReference type="PANTHER" id="PTHR12829">
    <property type="entry name" value="N6-ADENOSINE-METHYLTRANSFERASE"/>
    <property type="match status" value="1"/>
</dbReference>
<dbReference type="SUPFAM" id="SSF53335">
    <property type="entry name" value="S-adenosyl-L-methionine-dependent methyltransferases"/>
    <property type="match status" value="1"/>
</dbReference>
<comment type="similarity">
    <text evidence="1">Belongs to the MT-A70-like family.</text>
</comment>
<dbReference type="InterPro" id="IPR029063">
    <property type="entry name" value="SAM-dependent_MTases_sf"/>
</dbReference>
<dbReference type="OMA" id="NCIVMDP"/>
<dbReference type="GO" id="GO:0003676">
    <property type="term" value="F:nucleic acid binding"/>
    <property type="evidence" value="ECO:0007669"/>
    <property type="project" value="InterPro"/>
</dbReference>
<keyword evidence="2" id="KW-1185">Reference proteome</keyword>
<reference evidence="3" key="1">
    <citation type="submission" date="2016-11" db="UniProtKB">
        <authorList>
            <consortium name="WormBaseParasite"/>
        </authorList>
    </citation>
    <scope>IDENTIFICATION</scope>
</reference>
<accession>A0A1I8BNX1</accession>
<dbReference type="InterPro" id="IPR002052">
    <property type="entry name" value="DNA_methylase_N6_adenine_CS"/>
</dbReference>
<evidence type="ECO:0000313" key="3">
    <source>
        <dbReference type="WBParaSite" id="MhA1_Contig334.frz3.gene49"/>
    </source>
</evidence>
<dbReference type="Pfam" id="PF05063">
    <property type="entry name" value="MT-A70"/>
    <property type="match status" value="1"/>
</dbReference>
<dbReference type="GO" id="GO:0008168">
    <property type="term" value="F:methyltransferase activity"/>
    <property type="evidence" value="ECO:0007669"/>
    <property type="project" value="InterPro"/>
</dbReference>
<evidence type="ECO:0000256" key="1">
    <source>
        <dbReference type="PROSITE-ProRule" id="PRU00489"/>
    </source>
</evidence>
<dbReference type="GO" id="GO:0005634">
    <property type="term" value="C:nucleus"/>
    <property type="evidence" value="ECO:0007669"/>
    <property type="project" value="TreeGrafter"/>
</dbReference>
<evidence type="ECO:0000313" key="2">
    <source>
        <dbReference type="Proteomes" id="UP000095281"/>
    </source>
</evidence>
<proteinExistence type="inferred from homology"/>
<dbReference type="GO" id="GO:0032259">
    <property type="term" value="P:methylation"/>
    <property type="evidence" value="ECO:0007669"/>
    <property type="project" value="InterPro"/>
</dbReference>
<dbReference type="PROSITE" id="PS51143">
    <property type="entry name" value="MT_A70"/>
    <property type="match status" value="1"/>
</dbReference>
<organism evidence="2 3">
    <name type="scientific">Meloidogyne hapla</name>
    <name type="common">Root-knot nematode worm</name>
    <dbReference type="NCBI Taxonomy" id="6305"/>
    <lineage>
        <taxon>Eukaryota</taxon>
        <taxon>Metazoa</taxon>
        <taxon>Ecdysozoa</taxon>
        <taxon>Nematoda</taxon>
        <taxon>Chromadorea</taxon>
        <taxon>Rhabditida</taxon>
        <taxon>Tylenchina</taxon>
        <taxon>Tylenchomorpha</taxon>
        <taxon>Tylenchoidea</taxon>
        <taxon>Meloidogynidae</taxon>
        <taxon>Meloidogyninae</taxon>
        <taxon>Meloidogyne</taxon>
    </lineage>
</organism>
<sequence>MNSFDFIIIDPPWQNRTVKRQKTYKILSNNPQSFNSNLLIFNIPIPSILTQNGLLCLWITNSEKIFKIALNLIKNWKLKLIAKWHWLKICKSGDPICEFNPSHKVPFETILFACKPESVENFKLIKDDFCLISIPNAYPSRKPPISILLEKLKYIKNLQNGLELFGRYLLPNFTTIGYEVIKFQNKYFFEEN</sequence>
<dbReference type="AlphaFoldDB" id="A0A1I8BNX1"/>